<name>A0ABX0DCD7_9MICC</name>
<dbReference type="NCBIfam" id="NF010000">
    <property type="entry name" value="PRK13473.1"/>
    <property type="match status" value="1"/>
</dbReference>
<keyword evidence="6" id="KW-1185">Reference proteome</keyword>
<organism evidence="5 6">
    <name type="scientific">Arthrobacter silviterrae</name>
    <dbReference type="NCBI Taxonomy" id="2026658"/>
    <lineage>
        <taxon>Bacteria</taxon>
        <taxon>Bacillati</taxon>
        <taxon>Actinomycetota</taxon>
        <taxon>Actinomycetes</taxon>
        <taxon>Micrococcales</taxon>
        <taxon>Micrococcaceae</taxon>
        <taxon>Arthrobacter</taxon>
    </lineage>
</organism>
<dbReference type="SUPFAM" id="SSF53720">
    <property type="entry name" value="ALDH-like"/>
    <property type="match status" value="1"/>
</dbReference>
<dbReference type="Gene3D" id="3.40.309.10">
    <property type="entry name" value="Aldehyde Dehydrogenase, Chain A, domain 2"/>
    <property type="match status" value="1"/>
</dbReference>
<comment type="caution">
    <text evidence="5">The sequence shown here is derived from an EMBL/GenBank/DDBJ whole genome shotgun (WGS) entry which is preliminary data.</text>
</comment>
<accession>A0ABX0DCD7</accession>
<evidence type="ECO:0000259" key="4">
    <source>
        <dbReference type="Pfam" id="PF00171"/>
    </source>
</evidence>
<dbReference type="RefSeq" id="WP_165182524.1">
    <property type="nucleotide sequence ID" value="NZ_JAAKZI010000022.1"/>
</dbReference>
<dbReference type="InterPro" id="IPR016161">
    <property type="entry name" value="Ald_DH/histidinol_DH"/>
</dbReference>
<dbReference type="PROSITE" id="PS00687">
    <property type="entry name" value="ALDEHYDE_DEHYDR_GLU"/>
    <property type="match status" value="1"/>
</dbReference>
<dbReference type="PANTHER" id="PTHR11699">
    <property type="entry name" value="ALDEHYDE DEHYDROGENASE-RELATED"/>
    <property type="match status" value="1"/>
</dbReference>
<dbReference type="Gene3D" id="3.40.605.10">
    <property type="entry name" value="Aldehyde Dehydrogenase, Chain A, domain 1"/>
    <property type="match status" value="1"/>
</dbReference>
<dbReference type="InterPro" id="IPR016160">
    <property type="entry name" value="Ald_DH_CS_CYS"/>
</dbReference>
<protein>
    <submittedName>
        <fullName evidence="5">Aldehyde dehydrogenase family protein</fullName>
    </submittedName>
</protein>
<dbReference type="InterPro" id="IPR016163">
    <property type="entry name" value="Ald_DH_C"/>
</dbReference>
<dbReference type="Pfam" id="PF00171">
    <property type="entry name" value="Aldedh"/>
    <property type="match status" value="1"/>
</dbReference>
<dbReference type="Proteomes" id="UP000479226">
    <property type="component" value="Unassembled WGS sequence"/>
</dbReference>
<dbReference type="InterPro" id="IPR015590">
    <property type="entry name" value="Aldehyde_DH_dom"/>
</dbReference>
<reference evidence="5 6" key="1">
    <citation type="submission" date="2020-02" db="EMBL/GenBank/DDBJ databases">
        <title>Genome sequence of the type strain DSM 27180 of Arthrobacter silviterrae.</title>
        <authorList>
            <person name="Gao J."/>
            <person name="Sun J."/>
        </authorList>
    </citation>
    <scope>NUCLEOTIDE SEQUENCE [LARGE SCALE GENOMIC DNA]</scope>
    <source>
        <strain evidence="5 6">DSM 27180</strain>
    </source>
</reference>
<evidence type="ECO:0000256" key="1">
    <source>
        <dbReference type="ARBA" id="ARBA00023002"/>
    </source>
</evidence>
<comment type="similarity">
    <text evidence="3">Belongs to the aldehyde dehydrogenase family.</text>
</comment>
<evidence type="ECO:0000256" key="2">
    <source>
        <dbReference type="PROSITE-ProRule" id="PRU10007"/>
    </source>
</evidence>
<dbReference type="PROSITE" id="PS00070">
    <property type="entry name" value="ALDEHYDE_DEHYDR_CYS"/>
    <property type="match status" value="1"/>
</dbReference>
<evidence type="ECO:0000313" key="6">
    <source>
        <dbReference type="Proteomes" id="UP000479226"/>
    </source>
</evidence>
<dbReference type="InterPro" id="IPR029510">
    <property type="entry name" value="Ald_DH_CS_GLU"/>
</dbReference>
<evidence type="ECO:0000313" key="5">
    <source>
        <dbReference type="EMBL" id="NGN84293.1"/>
    </source>
</evidence>
<feature type="domain" description="Aldehyde dehydrogenase" evidence="4">
    <location>
        <begin position="18"/>
        <end position="473"/>
    </location>
</feature>
<sequence>MTTTLYKNRGLIINGAFVPAASGKTSSVVNPATGREIAVVDVANADDVDRAYAAARAAARSWGRTTPSERQAALLKLADLLEEHAAEFVELESAQTGQPLEMVAVDQVPPCADQLRFFAGAARTMGASAAGEYAPGRTSFIRREPIGVVGQVTPWNYPLMMAVWKIAPALAGGNTIVLKPSDTTPLTTLLLAELAAEVLPAGVFNVVTGDRDTGRAVVEHAAPELVSITGSVRAGMDVAKSAALDLKRTHLELGGKAPVLVFADADLAKAAKTIAMAGLYNAGQDCTAATRVLVEASIHDEFAAALAAEAAGYSVGGPEDHADMGPLNNAAQLARVAAVVDALPAHARVLTGGHTIDRGGYFYEPTVVAGLLQHDAAIQEEIFGPVITVQAFDSEEQAVEWANDVPFGLSSSVWTRDVARALDLSRQLDFGAVWINDHLTISAELPHGGFKHSGHGKDLSMYALEDYTRVKHVMVNLER</sequence>
<feature type="non-terminal residue" evidence="5">
    <location>
        <position position="479"/>
    </location>
</feature>
<evidence type="ECO:0000256" key="3">
    <source>
        <dbReference type="RuleBase" id="RU003345"/>
    </source>
</evidence>
<feature type="active site" evidence="2">
    <location>
        <position position="252"/>
    </location>
</feature>
<dbReference type="EMBL" id="JAAKZI010000022">
    <property type="protein sequence ID" value="NGN84293.1"/>
    <property type="molecule type" value="Genomic_DNA"/>
</dbReference>
<proteinExistence type="inferred from homology"/>
<dbReference type="InterPro" id="IPR016162">
    <property type="entry name" value="Ald_DH_N"/>
</dbReference>
<gene>
    <name evidence="5" type="ORF">G6N77_12625</name>
</gene>
<keyword evidence="1 3" id="KW-0560">Oxidoreductase</keyword>